<dbReference type="Gene3D" id="2.60.40.790">
    <property type="match status" value="1"/>
</dbReference>
<dbReference type="OrthoDB" id="1211981at2759"/>
<protein>
    <submittedName>
        <fullName evidence="4">Increased DNA methylation 3-like</fullName>
    </submittedName>
</protein>
<evidence type="ECO:0000313" key="1">
    <source>
        <dbReference type="EMBL" id="OWM81157.1"/>
    </source>
</evidence>
<accession>A0A218X885</accession>
<gene>
    <name evidence="4" type="primary">LOC116211653</name>
    <name evidence="1" type="ORF">CDL15_Pgr007188</name>
</gene>
<reference evidence="1" key="2">
    <citation type="submission" date="2017-06" db="EMBL/GenBank/DDBJ databases">
        <title>The pomegranate genome and the genomics of punicalagin biosynthesis.</title>
        <authorList>
            <person name="Xu C."/>
        </authorList>
    </citation>
    <scope>NUCLEOTIDE SEQUENCE [LARGE SCALE GENOMIC DNA]</scope>
    <source>
        <tissue evidence="1">Fresh leaf</tissue>
    </source>
</reference>
<evidence type="ECO:0000313" key="3">
    <source>
        <dbReference type="Proteomes" id="UP000515151"/>
    </source>
</evidence>
<proteinExistence type="predicted"/>
<dbReference type="GO" id="GO:0005634">
    <property type="term" value="C:nucleus"/>
    <property type="evidence" value="ECO:0007669"/>
    <property type="project" value="TreeGrafter"/>
</dbReference>
<dbReference type="AlphaFoldDB" id="A0A218X885"/>
<dbReference type="InterPro" id="IPR039321">
    <property type="entry name" value="IDM2/3-like"/>
</dbReference>
<evidence type="ECO:0000313" key="2">
    <source>
        <dbReference type="Proteomes" id="UP000197138"/>
    </source>
</evidence>
<dbReference type="RefSeq" id="XP_031402017.1">
    <property type="nucleotide sequence ID" value="XM_031546157.1"/>
</dbReference>
<keyword evidence="3" id="KW-1185">Reference proteome</keyword>
<dbReference type="CDD" id="cd06464">
    <property type="entry name" value="ACD_sHsps-like"/>
    <property type="match status" value="1"/>
</dbReference>
<dbReference type="InterPro" id="IPR008978">
    <property type="entry name" value="HSP20-like_chaperone"/>
</dbReference>
<organism evidence="1 2">
    <name type="scientific">Punica granatum</name>
    <name type="common">Pomegranate</name>
    <dbReference type="NCBI Taxonomy" id="22663"/>
    <lineage>
        <taxon>Eukaryota</taxon>
        <taxon>Viridiplantae</taxon>
        <taxon>Streptophyta</taxon>
        <taxon>Embryophyta</taxon>
        <taxon>Tracheophyta</taxon>
        <taxon>Spermatophyta</taxon>
        <taxon>Magnoliopsida</taxon>
        <taxon>eudicotyledons</taxon>
        <taxon>Gunneridae</taxon>
        <taxon>Pentapetalae</taxon>
        <taxon>rosids</taxon>
        <taxon>malvids</taxon>
        <taxon>Myrtales</taxon>
        <taxon>Lythraceae</taxon>
        <taxon>Punica</taxon>
    </lineage>
</organism>
<dbReference type="EMBL" id="MTKT01002214">
    <property type="protein sequence ID" value="OWM81157.1"/>
    <property type="molecule type" value="Genomic_DNA"/>
</dbReference>
<dbReference type="SUPFAM" id="SSF49764">
    <property type="entry name" value="HSP20-like chaperones"/>
    <property type="match status" value="1"/>
</dbReference>
<dbReference type="PANTHER" id="PTHR34661:SF2">
    <property type="entry name" value="SHSP DOMAIN-CONTAINING PROTEIN"/>
    <property type="match status" value="1"/>
</dbReference>
<evidence type="ECO:0000313" key="4">
    <source>
        <dbReference type="RefSeq" id="XP_031402017.1"/>
    </source>
</evidence>
<sequence>MSAQAPAGYIDVMPAVYLTGTVKEGNIGPSVGLLDIGVSDNAYIFRIALPGILKDPNGLKCEVNHSGRVQIQVDMAGVAAMKDCPPDNFKFITPQLSSPGPFVVSFNLPGPVDARLFTPIARRDGVLEVVIMKSKKPGTPGGTPSEAPAQAV</sequence>
<dbReference type="Proteomes" id="UP000515151">
    <property type="component" value="Chromosome 1"/>
</dbReference>
<dbReference type="PANTHER" id="PTHR34661">
    <property type="entry name" value="INCREASED DNA METHYLATION 3"/>
    <property type="match status" value="1"/>
</dbReference>
<name>A0A218X885_PUNGR</name>
<reference evidence="4" key="4">
    <citation type="submission" date="2025-04" db="UniProtKB">
        <authorList>
            <consortium name="RefSeq"/>
        </authorList>
    </citation>
    <scope>IDENTIFICATION</scope>
    <source>
        <tissue evidence="4">Leaf</tissue>
    </source>
</reference>
<dbReference type="Proteomes" id="UP000197138">
    <property type="component" value="Unassembled WGS sequence"/>
</dbReference>
<reference evidence="3" key="3">
    <citation type="journal article" date="2020" name="Plant Biotechnol. J.">
        <title>The pomegranate (Punica granatum L.) draft genome dissects genetic divergence between soft- and hard-seeded cultivars.</title>
        <authorList>
            <person name="Luo X."/>
            <person name="Li H."/>
            <person name="Wu Z."/>
            <person name="Yao W."/>
            <person name="Zhao P."/>
            <person name="Cao D."/>
            <person name="Yu H."/>
            <person name="Li K."/>
            <person name="Poudel K."/>
            <person name="Zhao D."/>
            <person name="Zhang F."/>
            <person name="Xia X."/>
            <person name="Chen L."/>
            <person name="Wang Q."/>
            <person name="Jing D."/>
            <person name="Cao S."/>
        </authorList>
    </citation>
    <scope>NUCLEOTIDE SEQUENCE [LARGE SCALE GENOMIC DNA]</scope>
</reference>
<dbReference type="GeneID" id="116211653"/>
<reference evidence="2" key="1">
    <citation type="journal article" date="2017" name="Plant J.">
        <title>The pomegranate (Punica granatum L.) genome and the genomics of punicalagin biosynthesis.</title>
        <authorList>
            <person name="Qin G."/>
            <person name="Xu C."/>
            <person name="Ming R."/>
            <person name="Tang H."/>
            <person name="Guyot R."/>
            <person name="Kramer E.M."/>
            <person name="Hu Y."/>
            <person name="Yi X."/>
            <person name="Qi Y."/>
            <person name="Xu X."/>
            <person name="Gao Z."/>
            <person name="Pan H."/>
            <person name="Jian J."/>
            <person name="Tian Y."/>
            <person name="Yue Z."/>
            <person name="Xu Y."/>
        </authorList>
    </citation>
    <scope>NUCLEOTIDE SEQUENCE [LARGE SCALE GENOMIC DNA]</scope>
    <source>
        <strain evidence="2">cv. Dabenzi</strain>
    </source>
</reference>